<dbReference type="EMBL" id="QKKF02013937">
    <property type="protein sequence ID" value="RZF42869.1"/>
    <property type="molecule type" value="Genomic_DNA"/>
</dbReference>
<keyword evidence="2" id="KW-1185">Reference proteome</keyword>
<organism evidence="1 2">
    <name type="scientific">Laodelphax striatellus</name>
    <name type="common">Small brown planthopper</name>
    <name type="synonym">Delphax striatella</name>
    <dbReference type="NCBI Taxonomy" id="195883"/>
    <lineage>
        <taxon>Eukaryota</taxon>
        <taxon>Metazoa</taxon>
        <taxon>Ecdysozoa</taxon>
        <taxon>Arthropoda</taxon>
        <taxon>Hexapoda</taxon>
        <taxon>Insecta</taxon>
        <taxon>Pterygota</taxon>
        <taxon>Neoptera</taxon>
        <taxon>Paraneoptera</taxon>
        <taxon>Hemiptera</taxon>
        <taxon>Auchenorrhyncha</taxon>
        <taxon>Fulgoroidea</taxon>
        <taxon>Delphacidae</taxon>
        <taxon>Criomorphinae</taxon>
        <taxon>Laodelphax</taxon>
    </lineage>
</organism>
<sequence length="204" mass="22226">MISDVKINRSFDASTLIDEEVHCHKYNHPSPNNPFAVQGHSSSCAIVRSIINYPETYSVIWSESRGRLISTGRPLSRDGRETDVKVRCGSNTALPTGAERSLPQLSYLAPDAGKSTHARTQVIVGQRAFVVRCTVLSLSHFPPAPRRPKERTGTARQKIEIENENAFFGSNGIEMKGGGLADGNCGELFCSPSLAFANITCQYG</sequence>
<dbReference type="Proteomes" id="UP000291343">
    <property type="component" value="Unassembled WGS sequence"/>
</dbReference>
<protein>
    <submittedName>
        <fullName evidence="1">Uncharacterized protein</fullName>
    </submittedName>
</protein>
<dbReference type="InParanoid" id="A0A482XB09"/>
<name>A0A482XB09_LAOST</name>
<gene>
    <name evidence="1" type="ORF">LSTR_LSTR003693</name>
</gene>
<evidence type="ECO:0000313" key="1">
    <source>
        <dbReference type="EMBL" id="RZF42869.1"/>
    </source>
</evidence>
<reference evidence="1 2" key="1">
    <citation type="journal article" date="2017" name="Gigascience">
        <title>Genome sequence of the small brown planthopper, Laodelphax striatellus.</title>
        <authorList>
            <person name="Zhu J."/>
            <person name="Jiang F."/>
            <person name="Wang X."/>
            <person name="Yang P."/>
            <person name="Bao Y."/>
            <person name="Zhao W."/>
            <person name="Wang W."/>
            <person name="Lu H."/>
            <person name="Wang Q."/>
            <person name="Cui N."/>
            <person name="Li J."/>
            <person name="Chen X."/>
            <person name="Luo L."/>
            <person name="Yu J."/>
            <person name="Kang L."/>
            <person name="Cui F."/>
        </authorList>
    </citation>
    <scope>NUCLEOTIDE SEQUENCE [LARGE SCALE GENOMIC DNA]</scope>
    <source>
        <strain evidence="1">Lst14</strain>
    </source>
</reference>
<evidence type="ECO:0000313" key="2">
    <source>
        <dbReference type="Proteomes" id="UP000291343"/>
    </source>
</evidence>
<proteinExistence type="predicted"/>
<comment type="caution">
    <text evidence="1">The sequence shown here is derived from an EMBL/GenBank/DDBJ whole genome shotgun (WGS) entry which is preliminary data.</text>
</comment>
<accession>A0A482XB09</accession>
<dbReference type="AlphaFoldDB" id="A0A482XB09"/>